<dbReference type="Proteomes" id="UP000267408">
    <property type="component" value="Unassembled WGS sequence"/>
</dbReference>
<dbReference type="EMBL" id="RJVJ01000001">
    <property type="protein sequence ID" value="ROR44674.1"/>
    <property type="molecule type" value="Genomic_DNA"/>
</dbReference>
<evidence type="ECO:0000256" key="1">
    <source>
        <dbReference type="ARBA" id="ARBA00022729"/>
    </source>
</evidence>
<dbReference type="Proteomes" id="UP000266906">
    <property type="component" value="Unassembled WGS sequence"/>
</dbReference>
<feature type="signal peptide" evidence="2">
    <location>
        <begin position="1"/>
        <end position="28"/>
    </location>
</feature>
<proteinExistence type="predicted"/>
<keyword evidence="6" id="KW-1185">Reference proteome</keyword>
<gene>
    <name evidence="5" type="ORF">EDD38_3466</name>
    <name evidence="4" type="ORF">EDD39_2880</name>
</gene>
<evidence type="ECO:0000313" key="5">
    <source>
        <dbReference type="EMBL" id="RPE35119.1"/>
    </source>
</evidence>
<dbReference type="EMBL" id="RKQG01000001">
    <property type="protein sequence ID" value="RPE35119.1"/>
    <property type="molecule type" value="Genomic_DNA"/>
</dbReference>
<feature type="chain" id="PRO_5044596206" evidence="2">
    <location>
        <begin position="29"/>
        <end position="304"/>
    </location>
</feature>
<reference evidence="6 7" key="1">
    <citation type="submission" date="2018-11" db="EMBL/GenBank/DDBJ databases">
        <title>Sequencing the genomes of 1000 actinobacteria strains.</title>
        <authorList>
            <person name="Klenk H.-P."/>
        </authorList>
    </citation>
    <scope>NUCLEOTIDE SEQUENCE [LARGE SCALE GENOMIC DNA]</scope>
    <source>
        <strain evidence="4 7">DSM 44780</strain>
        <strain evidence="5 6">DSM 44781</strain>
    </source>
</reference>
<sequence length="304" mass="32747">MAQWNRRGRAALAAMMGGTLLLSGCGIAGIGDDPHRPADLRALLPERVRKAGVVTVGASFTAAPVVYRNDRNEPDGLDPHLAQKLGALLGVRMEFQDVGPFANVLPGLLDRKYDIAMSGITDTREREQGVDKDGKQVNPGVDFVDYFMAGIGIAVDKGNPQNIHEIDDLCGHTVTVKKGTTHADLLSRQKTVCDHNGKPMTIMETDSDGAAVDNLKGRADAFVTDYPKVTYAAQTVDNGNALQVGGPQLQPRPFGIALRKDDQQLRDVLMRAMNRLITDGSYDQVLNDHQLQVGAIQNAVTNGP</sequence>
<evidence type="ECO:0000256" key="2">
    <source>
        <dbReference type="SAM" id="SignalP"/>
    </source>
</evidence>
<dbReference type="PANTHER" id="PTHR35936:SF17">
    <property type="entry name" value="ARGININE-BINDING EXTRACELLULAR PROTEIN ARTP"/>
    <property type="match status" value="1"/>
</dbReference>
<dbReference type="Gene3D" id="3.40.190.10">
    <property type="entry name" value="Periplasmic binding protein-like II"/>
    <property type="match status" value="2"/>
</dbReference>
<evidence type="ECO:0000313" key="7">
    <source>
        <dbReference type="Proteomes" id="UP000267408"/>
    </source>
</evidence>
<name>A0A3N4RVU1_9ACTN</name>
<dbReference type="SUPFAM" id="SSF53850">
    <property type="entry name" value="Periplasmic binding protein-like II"/>
    <property type="match status" value="1"/>
</dbReference>
<dbReference type="InterPro" id="IPR001638">
    <property type="entry name" value="Solute-binding_3/MltF_N"/>
</dbReference>
<evidence type="ECO:0000259" key="3">
    <source>
        <dbReference type="SMART" id="SM00062"/>
    </source>
</evidence>
<dbReference type="PROSITE" id="PS51257">
    <property type="entry name" value="PROKAR_LIPOPROTEIN"/>
    <property type="match status" value="1"/>
</dbReference>
<dbReference type="PANTHER" id="PTHR35936">
    <property type="entry name" value="MEMBRANE-BOUND LYTIC MUREIN TRANSGLYCOSYLASE F"/>
    <property type="match status" value="1"/>
</dbReference>
<dbReference type="AlphaFoldDB" id="A0A3N4RVU1"/>
<dbReference type="CDD" id="cd01004">
    <property type="entry name" value="PBP2_MidA_like"/>
    <property type="match status" value="1"/>
</dbReference>
<keyword evidence="1 2" id="KW-0732">Signal</keyword>
<protein>
    <submittedName>
        <fullName evidence="5">Amino acid ABC transporter substrate-binding protein (PAAT family)</fullName>
    </submittedName>
</protein>
<accession>A0A3N4RVU1</accession>
<evidence type="ECO:0000313" key="4">
    <source>
        <dbReference type="EMBL" id="ROR44674.1"/>
    </source>
</evidence>
<dbReference type="Pfam" id="PF00497">
    <property type="entry name" value="SBP_bac_3"/>
    <property type="match status" value="1"/>
</dbReference>
<organism evidence="5 6">
    <name type="scientific">Kitasatospora cineracea</name>
    <dbReference type="NCBI Taxonomy" id="88074"/>
    <lineage>
        <taxon>Bacteria</taxon>
        <taxon>Bacillati</taxon>
        <taxon>Actinomycetota</taxon>
        <taxon>Actinomycetes</taxon>
        <taxon>Kitasatosporales</taxon>
        <taxon>Streptomycetaceae</taxon>
        <taxon>Kitasatospora</taxon>
    </lineage>
</organism>
<comment type="caution">
    <text evidence="5">The sequence shown here is derived from an EMBL/GenBank/DDBJ whole genome shotgun (WGS) entry which is preliminary data.</text>
</comment>
<accession>A0A8G1XCF2</accession>
<dbReference type="SMART" id="SM00062">
    <property type="entry name" value="PBPb"/>
    <property type="match status" value="1"/>
</dbReference>
<dbReference type="RefSeq" id="WP_162870016.1">
    <property type="nucleotide sequence ID" value="NZ_JBEYIY010000017.1"/>
</dbReference>
<evidence type="ECO:0000313" key="6">
    <source>
        <dbReference type="Proteomes" id="UP000266906"/>
    </source>
</evidence>
<feature type="domain" description="Solute-binding protein family 3/N-terminal" evidence="3">
    <location>
        <begin position="53"/>
        <end position="289"/>
    </location>
</feature>